<keyword evidence="3" id="KW-1185">Reference proteome</keyword>
<dbReference type="Ensembl" id="ENSCJAT00000123335.1">
    <property type="protein sequence ID" value="ENSCJAP00000084392.1"/>
    <property type="gene ID" value="ENSCJAG00000075469.1"/>
</dbReference>
<reference evidence="2" key="3">
    <citation type="submission" date="2025-09" db="UniProtKB">
        <authorList>
            <consortium name="Ensembl"/>
        </authorList>
    </citation>
    <scope>IDENTIFICATION</scope>
</reference>
<feature type="region of interest" description="Disordered" evidence="1">
    <location>
        <begin position="128"/>
        <end position="178"/>
    </location>
</feature>
<reference evidence="2" key="2">
    <citation type="submission" date="2025-08" db="UniProtKB">
        <authorList>
            <consortium name="Ensembl"/>
        </authorList>
    </citation>
    <scope>IDENTIFICATION</scope>
</reference>
<organism evidence="2 3">
    <name type="scientific">Callithrix jacchus</name>
    <name type="common">White-tufted-ear marmoset</name>
    <name type="synonym">Simia Jacchus</name>
    <dbReference type="NCBI Taxonomy" id="9483"/>
    <lineage>
        <taxon>Eukaryota</taxon>
        <taxon>Metazoa</taxon>
        <taxon>Chordata</taxon>
        <taxon>Craniata</taxon>
        <taxon>Vertebrata</taxon>
        <taxon>Euteleostomi</taxon>
        <taxon>Mammalia</taxon>
        <taxon>Eutheria</taxon>
        <taxon>Euarchontoglires</taxon>
        <taxon>Primates</taxon>
        <taxon>Haplorrhini</taxon>
        <taxon>Platyrrhini</taxon>
        <taxon>Cebidae</taxon>
        <taxon>Callitrichinae</taxon>
        <taxon>Callithrix</taxon>
        <taxon>Callithrix</taxon>
    </lineage>
</organism>
<dbReference type="Proteomes" id="UP000008225">
    <property type="component" value="Chromosome 11"/>
</dbReference>
<evidence type="ECO:0000256" key="1">
    <source>
        <dbReference type="SAM" id="MobiDB-lite"/>
    </source>
</evidence>
<proteinExistence type="predicted"/>
<evidence type="ECO:0000313" key="3">
    <source>
        <dbReference type="Proteomes" id="UP000008225"/>
    </source>
</evidence>
<protein>
    <submittedName>
        <fullName evidence="2">Uncharacterized protein</fullName>
    </submittedName>
</protein>
<accession>A0A8I3WAW5</accession>
<name>A0A8I3WAW5_CALJA</name>
<dbReference type="GeneTree" id="ENSGT01030000240235"/>
<feature type="compositionally biased region" description="Polar residues" evidence="1">
    <location>
        <begin position="128"/>
        <end position="140"/>
    </location>
</feature>
<dbReference type="AlphaFoldDB" id="A0A8I3WAW5"/>
<evidence type="ECO:0000313" key="2">
    <source>
        <dbReference type="Ensembl" id="ENSCJAP00000084392.1"/>
    </source>
</evidence>
<sequence length="178" mass="19121">MKLTQQAGLVNTSCAVLARSLYLSGPQFTHLQQAGYMWVLGSATVQPETDPAARRPDPQTCASQDRLCGAPCTCHQPLASRHTHLGLVPSPRHDGLSVPQGPCVVQIDAAARMVELHAKNDTAVKTTRTLRSGKSPVSQAQEEKMDTAWAPGTPVQDRARMSVSRNRRSLPAGSTMAK</sequence>
<reference evidence="2 3" key="1">
    <citation type="submission" date="2009-03" db="EMBL/GenBank/DDBJ databases">
        <authorList>
            <person name="Warren W."/>
            <person name="Ye L."/>
            <person name="Minx P."/>
            <person name="Worley K."/>
            <person name="Gibbs R."/>
            <person name="Wilson R.K."/>
        </authorList>
    </citation>
    <scope>NUCLEOTIDE SEQUENCE [LARGE SCALE GENOMIC DNA]</scope>
</reference>